<keyword evidence="1" id="KW-0812">Transmembrane</keyword>
<feature type="transmembrane region" description="Helical" evidence="1">
    <location>
        <begin position="16"/>
        <end position="39"/>
    </location>
</feature>
<dbReference type="EMBL" id="BAAAQD010000013">
    <property type="protein sequence ID" value="GAA1535809.1"/>
    <property type="molecule type" value="Genomic_DNA"/>
</dbReference>
<comment type="caution">
    <text evidence="2">The sequence shown here is derived from an EMBL/GenBank/DDBJ whole genome shotgun (WGS) entry which is preliminary data.</text>
</comment>
<sequence>MVVARTYTHAMKRADVVWWVLLGTGFAFAVAMFIAIFIFDVTPPHLLFAALPAFAIAATLSRSWLRDRSSHPRSR</sequence>
<gene>
    <name evidence="2" type="ORF">GCM10009827_062710</name>
</gene>
<keyword evidence="1" id="KW-1133">Transmembrane helix</keyword>
<organism evidence="2 3">
    <name type="scientific">Dactylosporangium maewongense</name>
    <dbReference type="NCBI Taxonomy" id="634393"/>
    <lineage>
        <taxon>Bacteria</taxon>
        <taxon>Bacillati</taxon>
        <taxon>Actinomycetota</taxon>
        <taxon>Actinomycetes</taxon>
        <taxon>Micromonosporales</taxon>
        <taxon>Micromonosporaceae</taxon>
        <taxon>Dactylosporangium</taxon>
    </lineage>
</organism>
<proteinExistence type="predicted"/>
<dbReference type="Proteomes" id="UP001501470">
    <property type="component" value="Unassembled WGS sequence"/>
</dbReference>
<evidence type="ECO:0000313" key="2">
    <source>
        <dbReference type="EMBL" id="GAA1535809.1"/>
    </source>
</evidence>
<reference evidence="2 3" key="1">
    <citation type="journal article" date="2019" name="Int. J. Syst. Evol. Microbiol.">
        <title>The Global Catalogue of Microorganisms (GCM) 10K type strain sequencing project: providing services to taxonomists for standard genome sequencing and annotation.</title>
        <authorList>
            <consortium name="The Broad Institute Genomics Platform"/>
            <consortium name="The Broad Institute Genome Sequencing Center for Infectious Disease"/>
            <person name="Wu L."/>
            <person name="Ma J."/>
        </authorList>
    </citation>
    <scope>NUCLEOTIDE SEQUENCE [LARGE SCALE GENOMIC DNA]</scope>
    <source>
        <strain evidence="2 3">JCM 15933</strain>
    </source>
</reference>
<accession>A0ABN2B8A3</accession>
<evidence type="ECO:0000313" key="3">
    <source>
        <dbReference type="Proteomes" id="UP001501470"/>
    </source>
</evidence>
<protein>
    <submittedName>
        <fullName evidence="2">Uncharacterized protein</fullName>
    </submittedName>
</protein>
<keyword evidence="3" id="KW-1185">Reference proteome</keyword>
<evidence type="ECO:0000256" key="1">
    <source>
        <dbReference type="SAM" id="Phobius"/>
    </source>
</evidence>
<feature type="transmembrane region" description="Helical" evidence="1">
    <location>
        <begin position="45"/>
        <end position="65"/>
    </location>
</feature>
<name>A0ABN2B8A3_9ACTN</name>
<keyword evidence="1" id="KW-0472">Membrane</keyword>